<keyword evidence="8 13" id="KW-1133">Transmembrane helix</keyword>
<keyword evidence="15" id="KW-1185">Reference proteome</keyword>
<keyword evidence="7" id="KW-0479">Metal-binding</keyword>
<evidence type="ECO:0000256" key="7">
    <source>
        <dbReference type="ARBA" id="ARBA00022723"/>
    </source>
</evidence>
<dbReference type="InterPro" id="IPR018495">
    <property type="entry name" value="Succ_DH_cyt_bsu_CS"/>
</dbReference>
<evidence type="ECO:0000256" key="8">
    <source>
        <dbReference type="ARBA" id="ARBA00022989"/>
    </source>
</evidence>
<comment type="pathway">
    <text evidence="2">Carbohydrate metabolism; tricarboxylic acid cycle.</text>
</comment>
<evidence type="ECO:0000256" key="11">
    <source>
        <dbReference type="ARBA" id="ARBA00045023"/>
    </source>
</evidence>
<dbReference type="GO" id="GO:0009055">
    <property type="term" value="F:electron transfer activity"/>
    <property type="evidence" value="ECO:0007669"/>
    <property type="project" value="InterPro"/>
</dbReference>
<dbReference type="NCBIfam" id="TIGR02970">
    <property type="entry name" value="succ_dehyd_cytB"/>
    <property type="match status" value="1"/>
</dbReference>
<dbReference type="FunFam" id="1.20.1300.10:FF:000011">
    <property type="entry name" value="Succinate dehydrogenase cytochrome b560 subunit"/>
    <property type="match status" value="1"/>
</dbReference>
<evidence type="ECO:0000256" key="9">
    <source>
        <dbReference type="ARBA" id="ARBA00023004"/>
    </source>
</evidence>
<evidence type="ECO:0000256" key="5">
    <source>
        <dbReference type="ARBA" id="ARBA00022617"/>
    </source>
</evidence>
<dbReference type="GO" id="GO:0016020">
    <property type="term" value="C:membrane"/>
    <property type="evidence" value="ECO:0007669"/>
    <property type="project" value="UniProtKB-SubCell"/>
</dbReference>
<dbReference type="SUPFAM" id="SSF81343">
    <property type="entry name" value="Fumarate reductase respiratory complex transmembrane subunits"/>
    <property type="match status" value="1"/>
</dbReference>
<sequence length="162" mass="17867">MSVLLNLKFGRLNLTLLQTVAPMGSTAKEEMDKFWSKNTRLNRPVSPHVTIYKWSVPMMMSITHRGTGIALSGAISAFAVAALVLPGNYSYYLDLIHSLSVGPYLIGLAKFGIAFPLSYHTYNGIRHLCWDIGKGFKIPDVYRTGYIVLGLSIITSLALVVM</sequence>
<organism evidence="14 15">
    <name type="scientific">Nothobranchius furzeri</name>
    <name type="common">Turquoise killifish</name>
    <dbReference type="NCBI Taxonomy" id="105023"/>
    <lineage>
        <taxon>Eukaryota</taxon>
        <taxon>Metazoa</taxon>
        <taxon>Chordata</taxon>
        <taxon>Craniata</taxon>
        <taxon>Vertebrata</taxon>
        <taxon>Euteleostomi</taxon>
        <taxon>Actinopterygii</taxon>
        <taxon>Neopterygii</taxon>
        <taxon>Teleostei</taxon>
        <taxon>Neoteleostei</taxon>
        <taxon>Acanthomorphata</taxon>
        <taxon>Ovalentaria</taxon>
        <taxon>Atherinomorphae</taxon>
        <taxon>Cyprinodontiformes</taxon>
        <taxon>Nothobranchiidae</taxon>
        <taxon>Nothobranchius</taxon>
    </lineage>
</organism>
<evidence type="ECO:0000256" key="13">
    <source>
        <dbReference type="SAM" id="Phobius"/>
    </source>
</evidence>
<keyword evidence="6 13" id="KW-0812">Transmembrane</keyword>
<evidence type="ECO:0000313" key="15">
    <source>
        <dbReference type="Proteomes" id="UP000694548"/>
    </source>
</evidence>
<evidence type="ECO:0000256" key="1">
    <source>
        <dbReference type="ARBA" id="ARBA00004141"/>
    </source>
</evidence>
<evidence type="ECO:0000256" key="3">
    <source>
        <dbReference type="ARBA" id="ARBA00011758"/>
    </source>
</evidence>
<protein>
    <recommendedName>
        <fullName evidence="4">Succinate dehydrogenase cytochrome b560 subunit, mitochondrial</fullName>
    </recommendedName>
    <alternativeName>
        <fullName evidence="11">Malate dehydrogenase [quinone] cytochrome b560 subunit</fullName>
    </alternativeName>
</protein>
<evidence type="ECO:0000256" key="6">
    <source>
        <dbReference type="ARBA" id="ARBA00022692"/>
    </source>
</evidence>
<dbReference type="PANTHER" id="PTHR10978:SF5">
    <property type="entry name" value="SUCCINATE DEHYDROGENASE CYTOCHROME B560 SUBUNIT, MITOCHONDRIAL"/>
    <property type="match status" value="1"/>
</dbReference>
<evidence type="ECO:0000256" key="4">
    <source>
        <dbReference type="ARBA" id="ARBA00014631"/>
    </source>
</evidence>
<dbReference type="PROSITE" id="PS01001">
    <property type="entry name" value="SDH_CYT_2"/>
    <property type="match status" value="1"/>
</dbReference>
<dbReference type="GO" id="GO:0006121">
    <property type="term" value="P:mitochondrial electron transport, succinate to ubiquinone"/>
    <property type="evidence" value="ECO:0007669"/>
    <property type="project" value="UniProtKB-ARBA"/>
</dbReference>
<reference evidence="14" key="2">
    <citation type="submission" date="2025-08" db="UniProtKB">
        <authorList>
            <consortium name="Ensembl"/>
        </authorList>
    </citation>
    <scope>IDENTIFICATION</scope>
</reference>
<feature type="transmembrane region" description="Helical" evidence="13">
    <location>
        <begin position="68"/>
        <end position="89"/>
    </location>
</feature>
<dbReference type="Pfam" id="PF01127">
    <property type="entry name" value="Sdh_cyt"/>
    <property type="match status" value="1"/>
</dbReference>
<dbReference type="GO" id="GO:0046872">
    <property type="term" value="F:metal ion binding"/>
    <property type="evidence" value="ECO:0007669"/>
    <property type="project" value="UniProtKB-KW"/>
</dbReference>
<proteinExistence type="predicted"/>
<gene>
    <name evidence="14" type="primary">SDHC</name>
    <name evidence="14" type="synonym">sdhc</name>
</gene>
<dbReference type="AlphaFoldDB" id="A0A8C6VWC0"/>
<feature type="transmembrane region" description="Helical" evidence="13">
    <location>
        <begin position="101"/>
        <end position="120"/>
    </location>
</feature>
<evidence type="ECO:0000256" key="12">
    <source>
        <dbReference type="ARBA" id="ARBA00045847"/>
    </source>
</evidence>
<evidence type="ECO:0000256" key="2">
    <source>
        <dbReference type="ARBA" id="ARBA00005163"/>
    </source>
</evidence>
<evidence type="ECO:0000256" key="10">
    <source>
        <dbReference type="ARBA" id="ARBA00023136"/>
    </source>
</evidence>
<keyword evidence="9" id="KW-0408">Iron</keyword>
<dbReference type="Gene3D" id="1.20.5.540">
    <property type="entry name" value="Single helix bin"/>
    <property type="match status" value="1"/>
</dbReference>
<dbReference type="GO" id="GO:0006099">
    <property type="term" value="P:tricarboxylic acid cycle"/>
    <property type="evidence" value="ECO:0007669"/>
    <property type="project" value="InterPro"/>
</dbReference>
<dbReference type="PROSITE" id="PS01000">
    <property type="entry name" value="SDH_CYT_1"/>
    <property type="match status" value="1"/>
</dbReference>
<dbReference type="InterPro" id="IPR000701">
    <property type="entry name" value="SuccDH_FuR_B_TM-su"/>
</dbReference>
<dbReference type="CDD" id="cd03499">
    <property type="entry name" value="SQR_TypeC_SdhC"/>
    <property type="match status" value="1"/>
</dbReference>
<keyword evidence="5" id="KW-0349">Heme</keyword>
<feature type="transmembrane region" description="Helical" evidence="13">
    <location>
        <begin position="141"/>
        <end position="161"/>
    </location>
</feature>
<name>A0A8C6VWC0_NOTFU</name>
<comment type="subunit">
    <text evidence="3">Component of complex II composed of four subunits: the flavoprotein (FP) SDHA, iron-sulfur protein (IP) SDHB, and a cytochrome b560 composed of SDHC and SDHD.</text>
</comment>
<dbReference type="GO" id="GO:0005739">
    <property type="term" value="C:mitochondrion"/>
    <property type="evidence" value="ECO:0007669"/>
    <property type="project" value="GOC"/>
</dbReference>
<dbReference type="Gene3D" id="1.20.1300.10">
    <property type="entry name" value="Fumarate reductase/succinate dehydrogenase, transmembrane subunit"/>
    <property type="match status" value="1"/>
</dbReference>
<dbReference type="InterPro" id="IPR014314">
    <property type="entry name" value="Succ_DH_cytb556"/>
</dbReference>
<dbReference type="GeneTree" id="ENSGT00390000000566"/>
<accession>A0A8C6VWC0</accession>
<dbReference type="PANTHER" id="PTHR10978">
    <property type="entry name" value="SUCCINATE DEHYDROGENASE CYTOCHROME B560 SUBUNIT"/>
    <property type="match status" value="1"/>
</dbReference>
<dbReference type="Ensembl" id="ENSNFUT00015046660.1">
    <property type="protein sequence ID" value="ENSNFUP00015044714.1"/>
    <property type="gene ID" value="ENSNFUG00015021258.1"/>
</dbReference>
<comment type="subcellular location">
    <subcellularLocation>
        <location evidence="1">Membrane</location>
        <topology evidence="1">Multi-pass membrane protein</topology>
    </subcellularLocation>
</comment>
<dbReference type="InterPro" id="IPR034804">
    <property type="entry name" value="SQR/QFR_C/D"/>
</dbReference>
<reference evidence="14" key="3">
    <citation type="submission" date="2025-09" db="UniProtKB">
        <authorList>
            <consortium name="Ensembl"/>
        </authorList>
    </citation>
    <scope>IDENTIFICATION</scope>
</reference>
<keyword evidence="10 13" id="KW-0472">Membrane</keyword>
<dbReference type="Proteomes" id="UP000694548">
    <property type="component" value="Chromosome sgr09"/>
</dbReference>
<reference evidence="14" key="1">
    <citation type="submission" date="2014-08" db="EMBL/GenBank/DDBJ databases">
        <authorList>
            <person name="Senf B."/>
            <person name="Petzold A."/>
            <person name="Downie B.R."/>
            <person name="Koch P."/>
            <person name="Platzer M."/>
        </authorList>
    </citation>
    <scope>NUCLEOTIDE SEQUENCE [LARGE SCALE GENOMIC DNA]</scope>
    <source>
        <strain evidence="14">GRZ</strain>
    </source>
</reference>
<comment type="function">
    <text evidence="12">Membrane-anchoring subunit of succinate dehydrogenase (SDH) that is involved in complex II of the mitochondrial electron transport chain and is responsible for transferring electrons from succinate to ubiquinone (coenzyme Q). SDH also oxidizes malate to the non-canonical enol form of oxaloacetate, enol-oxaloacetate. Enol-oxaloacetate, which is a potent inhibitor of the succinate dehydrogenase activity, is further isomerized into keto-oxaloacetate.</text>
</comment>
<evidence type="ECO:0000313" key="14">
    <source>
        <dbReference type="Ensembl" id="ENSNFUP00015044714.1"/>
    </source>
</evidence>